<dbReference type="RefSeq" id="WP_119280305.1">
    <property type="nucleotide sequence ID" value="NZ_QWLA01000103.1"/>
</dbReference>
<reference evidence="2 3" key="1">
    <citation type="submission" date="2018-08" db="EMBL/GenBank/DDBJ databases">
        <title>Meiothermus roseus NBRC 110900 genome sequencing project.</title>
        <authorList>
            <person name="Da Costa M.S."/>
            <person name="Albuquerque L."/>
            <person name="Raposo P."/>
            <person name="Froufe H.J.C."/>
            <person name="Barroso C.S."/>
            <person name="Egas C."/>
        </authorList>
    </citation>
    <scope>NUCLEOTIDE SEQUENCE [LARGE SCALE GENOMIC DNA]</scope>
    <source>
        <strain evidence="2 3">NBRC 110900</strain>
    </source>
</reference>
<evidence type="ECO:0000259" key="1">
    <source>
        <dbReference type="Pfam" id="PF13529"/>
    </source>
</evidence>
<keyword evidence="3" id="KW-1185">Reference proteome</keyword>
<name>A0A399EDU9_9DEIN</name>
<evidence type="ECO:0000313" key="2">
    <source>
        <dbReference type="EMBL" id="RIH82505.1"/>
    </source>
</evidence>
<sequence>MGQIAGRVPIHLELDRPFGDKVVGYSSSTWEKGEGSFDLIGRITPGGVLNLVAYSGKQPVRKLVGSLQGYKGDRLVADWLELDRNGRVVRSRELVAVYTPVPEPATRQTYQDGNGAPDALDKLMGIEQFTPRYTVEQIRRARGLIAQEPDAKKRGDLYLLLQSKVSYRNQRNNSSIGREEDEKYTPFGDMRAERVGKPLGDVMCNLTSAAMALEQLGIGNPDPKNFPQFEDYLEHLRRKIADAKVKVNPEMEKAIRISYHRESRAGWQSVIEAMGGYVEDVGSGQRDKEWWEKNVLPHLAKGHSIMMSIGGHIVRVQKVSEEGLIVDDPYGLVRLFPGAKWDYGENWQQANSLKNADKSQELAGARGEDVLWKWSDVSKHSMRWIVAVRRK</sequence>
<protein>
    <recommendedName>
        <fullName evidence="1">Peptidase C39-like domain-containing protein</fullName>
    </recommendedName>
</protein>
<dbReference type="Pfam" id="PF13529">
    <property type="entry name" value="Peptidase_C39_2"/>
    <property type="match status" value="1"/>
</dbReference>
<proteinExistence type="predicted"/>
<dbReference type="EMBL" id="QWLA01000103">
    <property type="protein sequence ID" value="RIH82505.1"/>
    <property type="molecule type" value="Genomic_DNA"/>
</dbReference>
<comment type="caution">
    <text evidence="2">The sequence shown here is derived from an EMBL/GenBank/DDBJ whole genome shotgun (WGS) entry which is preliminary data.</text>
</comment>
<dbReference type="InterPro" id="IPR039564">
    <property type="entry name" value="Peptidase_C39-like"/>
</dbReference>
<dbReference type="OrthoDB" id="73142at2"/>
<accession>A0A399EDU9</accession>
<organism evidence="2 3">
    <name type="scientific">Calidithermus roseus</name>
    <dbReference type="NCBI Taxonomy" id="1644118"/>
    <lineage>
        <taxon>Bacteria</taxon>
        <taxon>Thermotogati</taxon>
        <taxon>Deinococcota</taxon>
        <taxon>Deinococci</taxon>
        <taxon>Thermales</taxon>
        <taxon>Thermaceae</taxon>
        <taxon>Calidithermus</taxon>
    </lineage>
</organism>
<dbReference type="Proteomes" id="UP000265341">
    <property type="component" value="Unassembled WGS sequence"/>
</dbReference>
<gene>
    <name evidence="2" type="ORF">Mrose_03364</name>
</gene>
<feature type="domain" description="Peptidase C39-like" evidence="1">
    <location>
        <begin position="165"/>
        <end position="330"/>
    </location>
</feature>
<dbReference type="AlphaFoldDB" id="A0A399EDU9"/>
<evidence type="ECO:0000313" key="3">
    <source>
        <dbReference type="Proteomes" id="UP000265341"/>
    </source>
</evidence>